<dbReference type="AlphaFoldDB" id="F8PRP8"/>
<proteinExistence type="predicted"/>
<keyword evidence="2" id="KW-0472">Membrane</keyword>
<reference evidence="4" key="1">
    <citation type="journal article" date="2011" name="Science">
        <title>The plant cell wall-decomposing machinery underlies the functional diversity of forest fungi.</title>
        <authorList>
            <person name="Eastwood D.C."/>
            <person name="Floudas D."/>
            <person name="Binder M."/>
            <person name="Majcherczyk A."/>
            <person name="Schneider P."/>
            <person name="Aerts A."/>
            <person name="Asiegbu F.O."/>
            <person name="Baker S.E."/>
            <person name="Barry K."/>
            <person name="Bendiksby M."/>
            <person name="Blumentritt M."/>
            <person name="Coutinho P.M."/>
            <person name="Cullen D."/>
            <person name="de Vries R.P."/>
            <person name="Gathman A."/>
            <person name="Goodell B."/>
            <person name="Henrissat B."/>
            <person name="Ihrmark K."/>
            <person name="Kauserud H."/>
            <person name="Kohler A."/>
            <person name="LaButti K."/>
            <person name="Lapidus A."/>
            <person name="Lavin J.L."/>
            <person name="Lee Y.-H."/>
            <person name="Lindquist E."/>
            <person name="Lilly W."/>
            <person name="Lucas S."/>
            <person name="Morin E."/>
            <person name="Murat C."/>
            <person name="Oguiza J.A."/>
            <person name="Park J."/>
            <person name="Pisabarro A.G."/>
            <person name="Riley R."/>
            <person name="Rosling A."/>
            <person name="Salamov A."/>
            <person name="Schmidt O."/>
            <person name="Schmutz J."/>
            <person name="Skrede I."/>
            <person name="Stenlid J."/>
            <person name="Wiebenga A."/>
            <person name="Xie X."/>
            <person name="Kuees U."/>
            <person name="Hibbett D.S."/>
            <person name="Hoffmeister D."/>
            <person name="Hoegberg N."/>
            <person name="Martin F."/>
            <person name="Grigoriev I.V."/>
            <person name="Watkinson S.C."/>
        </authorList>
    </citation>
    <scope>NUCLEOTIDE SEQUENCE [LARGE SCALE GENOMIC DNA]</scope>
    <source>
        <strain evidence="4">strain S7.3</strain>
    </source>
</reference>
<dbReference type="InParanoid" id="F8PRP8"/>
<keyword evidence="2" id="KW-1133">Transmembrane helix</keyword>
<dbReference type="EMBL" id="GL945478">
    <property type="protein sequence ID" value="EGO00618.1"/>
    <property type="molecule type" value="Genomic_DNA"/>
</dbReference>
<dbReference type="STRING" id="936435.F8PRP8"/>
<keyword evidence="4" id="KW-1185">Reference proteome</keyword>
<keyword evidence="2" id="KW-0812">Transmembrane</keyword>
<feature type="transmembrane region" description="Helical" evidence="2">
    <location>
        <begin position="125"/>
        <end position="147"/>
    </location>
</feature>
<organism evidence="4">
    <name type="scientific">Serpula lacrymans var. lacrymans (strain S7.3)</name>
    <name type="common">Dry rot fungus</name>
    <dbReference type="NCBI Taxonomy" id="936435"/>
    <lineage>
        <taxon>Eukaryota</taxon>
        <taxon>Fungi</taxon>
        <taxon>Dikarya</taxon>
        <taxon>Basidiomycota</taxon>
        <taxon>Agaricomycotina</taxon>
        <taxon>Agaricomycetes</taxon>
        <taxon>Agaricomycetidae</taxon>
        <taxon>Boletales</taxon>
        <taxon>Coniophorineae</taxon>
        <taxon>Serpulaceae</taxon>
        <taxon>Serpula</taxon>
    </lineage>
</organism>
<protein>
    <submittedName>
        <fullName evidence="3">Uncharacterized protein</fullName>
    </submittedName>
</protein>
<accession>F8PRP8</accession>
<sequence length="157" mass="17647">MSSTTTSATSASVPASATTAAATTPLATTTTKSGLMRGGDVYKGKYTNRSWQQLPPDIIRIIATHYLVDFTASTYIPHTWLTKEMWHNRVVYTVLRDANDLERLMRVSPAWKAARESLSLSYDDIFRVAVSFWLFICGFFTFLSHVYTICSYLSIIL</sequence>
<dbReference type="Proteomes" id="UP000008063">
    <property type="component" value="Unassembled WGS sequence"/>
</dbReference>
<evidence type="ECO:0000256" key="2">
    <source>
        <dbReference type="SAM" id="Phobius"/>
    </source>
</evidence>
<dbReference type="HOGENOM" id="CLU_1679015_0_0_1"/>
<gene>
    <name evidence="3" type="ORF">SERLA73DRAFT_178470</name>
</gene>
<feature type="region of interest" description="Disordered" evidence="1">
    <location>
        <begin position="1"/>
        <end position="21"/>
    </location>
</feature>
<evidence type="ECO:0000256" key="1">
    <source>
        <dbReference type="SAM" id="MobiDB-lite"/>
    </source>
</evidence>
<name>F8PRP8_SERL3</name>
<evidence type="ECO:0000313" key="4">
    <source>
        <dbReference type="Proteomes" id="UP000008063"/>
    </source>
</evidence>
<evidence type="ECO:0000313" key="3">
    <source>
        <dbReference type="EMBL" id="EGO00618.1"/>
    </source>
</evidence>